<keyword evidence="2" id="KW-1185">Reference proteome</keyword>
<evidence type="ECO:0000313" key="1">
    <source>
        <dbReference type="EMBL" id="CUS33154.1"/>
    </source>
</evidence>
<proteinExistence type="predicted"/>
<dbReference type="EMBL" id="CZQA01000001">
    <property type="protein sequence ID" value="CUS33154.1"/>
    <property type="molecule type" value="Genomic_DNA"/>
</dbReference>
<gene>
    <name evidence="1" type="ORF">COMA1_10998</name>
</gene>
<dbReference type="STRING" id="1742972.COMA1_10998"/>
<name>A0A0S4LDE6_9BACT</name>
<dbReference type="AntiFam" id="ANF00010">
    <property type="entry name" value="tRNA translation"/>
</dbReference>
<dbReference type="Proteomes" id="UP000199032">
    <property type="component" value="Unassembled WGS sequence"/>
</dbReference>
<dbReference type="AlphaFoldDB" id="A0A0S4LDE6"/>
<accession>A0A0S4LDE6</accession>
<organism evidence="1 2">
    <name type="scientific">Candidatus Nitrospira nitrosa</name>
    <dbReference type="NCBI Taxonomy" id="1742972"/>
    <lineage>
        <taxon>Bacteria</taxon>
        <taxon>Pseudomonadati</taxon>
        <taxon>Nitrospirota</taxon>
        <taxon>Nitrospiria</taxon>
        <taxon>Nitrospirales</taxon>
        <taxon>Nitrospiraceae</taxon>
        <taxon>Nitrospira</taxon>
    </lineage>
</organism>
<reference evidence="1 2" key="1">
    <citation type="submission" date="2015-10" db="EMBL/GenBank/DDBJ databases">
        <authorList>
            <person name="Gilbert D.G."/>
        </authorList>
    </citation>
    <scope>NUCLEOTIDE SEQUENCE [LARGE SCALE GENOMIC DNA]</scope>
    <source>
        <strain evidence="1">COMA1</strain>
    </source>
</reference>
<protein>
    <submittedName>
        <fullName evidence="1">Uncharacterized protein</fullName>
    </submittedName>
</protein>
<evidence type="ECO:0000313" key="2">
    <source>
        <dbReference type="Proteomes" id="UP000199032"/>
    </source>
</evidence>
<sequence length="47" mass="5101">MVAVTIQYPVGPLAQLVEQLTLNQRAVGSTPTRPTKLLVRVSVVVQE</sequence>